<dbReference type="InterPro" id="IPR027417">
    <property type="entry name" value="P-loop_NTPase"/>
</dbReference>
<evidence type="ECO:0000259" key="6">
    <source>
        <dbReference type="Pfam" id="PF13476"/>
    </source>
</evidence>
<keyword evidence="8" id="KW-1185">Reference proteome</keyword>
<evidence type="ECO:0000313" key="7">
    <source>
        <dbReference type="EMBL" id="GGM69239.1"/>
    </source>
</evidence>
<reference evidence="7" key="1">
    <citation type="journal article" date="2014" name="Int. J. Syst. Evol. Microbiol.">
        <title>Complete genome sequence of Corynebacterium casei LMG S-19264T (=DSM 44701T), isolated from a smear-ripened cheese.</title>
        <authorList>
            <consortium name="US DOE Joint Genome Institute (JGI-PGF)"/>
            <person name="Walter F."/>
            <person name="Albersmeier A."/>
            <person name="Kalinowski J."/>
            <person name="Ruckert C."/>
        </authorList>
    </citation>
    <scope>NUCLEOTIDE SEQUENCE</scope>
    <source>
        <strain evidence="7">CGMCC 4.5737</strain>
    </source>
</reference>
<feature type="compositionally biased region" description="Basic and acidic residues" evidence="5">
    <location>
        <begin position="526"/>
        <end position="538"/>
    </location>
</feature>
<feature type="coiled-coil region" evidence="4">
    <location>
        <begin position="460"/>
        <end position="487"/>
    </location>
</feature>
<organism evidence="7 8">
    <name type="scientific">Longimycelium tulufanense</name>
    <dbReference type="NCBI Taxonomy" id="907463"/>
    <lineage>
        <taxon>Bacteria</taxon>
        <taxon>Bacillati</taxon>
        <taxon>Actinomycetota</taxon>
        <taxon>Actinomycetes</taxon>
        <taxon>Pseudonocardiales</taxon>
        <taxon>Pseudonocardiaceae</taxon>
        <taxon>Longimycelium</taxon>
    </lineage>
</organism>
<dbReference type="Proteomes" id="UP000637578">
    <property type="component" value="Unassembled WGS sequence"/>
</dbReference>
<reference evidence="7" key="2">
    <citation type="submission" date="2020-09" db="EMBL/GenBank/DDBJ databases">
        <authorList>
            <person name="Sun Q."/>
            <person name="Zhou Y."/>
        </authorList>
    </citation>
    <scope>NUCLEOTIDE SEQUENCE</scope>
    <source>
        <strain evidence="7">CGMCC 4.5737</strain>
    </source>
</reference>
<evidence type="ECO:0000313" key="8">
    <source>
        <dbReference type="Proteomes" id="UP000637578"/>
    </source>
</evidence>
<feature type="domain" description="Rad50/SbcC-type AAA" evidence="6">
    <location>
        <begin position="6"/>
        <end position="185"/>
    </location>
</feature>
<comment type="similarity">
    <text evidence="1">Belongs to the SMC family. SbcC subfamily.</text>
</comment>
<proteinExistence type="inferred from homology"/>
<dbReference type="PANTHER" id="PTHR32114:SF2">
    <property type="entry name" value="ABC TRANSPORTER ABCH.3"/>
    <property type="match status" value="1"/>
</dbReference>
<dbReference type="Pfam" id="PF13558">
    <property type="entry name" value="SbcC_Walker_B"/>
    <property type="match status" value="1"/>
</dbReference>
<feature type="region of interest" description="Disordered" evidence="5">
    <location>
        <begin position="511"/>
        <end position="544"/>
    </location>
</feature>
<feature type="coiled-coil region" evidence="4">
    <location>
        <begin position="601"/>
        <end position="628"/>
    </location>
</feature>
<dbReference type="PANTHER" id="PTHR32114">
    <property type="entry name" value="ABC TRANSPORTER ABCH.3"/>
    <property type="match status" value="1"/>
</dbReference>
<keyword evidence="4" id="KW-0175">Coiled coil</keyword>
<evidence type="ECO:0000256" key="1">
    <source>
        <dbReference type="ARBA" id="ARBA00006930"/>
    </source>
</evidence>
<name>A0A8J3CHV8_9PSEU</name>
<sequence>MRLHQLTVTAFGPYAGRQEIDFDTLGVDGLFLLHGDTGAGKTSLLDAVAFALFGSVPGARGEVRRLRCDLAAPESPTEVSLELTVQGHRLRIVRSPEYERPSRRGKGTTTQKAKVSLTWVTVPPGGLPAEGLTRIDEVGRTVQRLLGMTADQFFQVVLLPQGEFARFLRAETAEREKLLERLFGTERFATVEQWFRDRRTERGREVEQRRQATRELVARVAQVVGEEPPAEAGPEWLEAWGEKARWEAGQAADAAQLARDELARAEAVLTERRELVDKVRRVRRATDELAELAAGSAERAGWAAELASAQRAVPVLAAHRSWQRARHALEAARQDVVRTKEHATTLGWSEGIELPVLRAAVATHRERAGELATLVTEAEQQQADQARLGKLAGIVEQTEERLERLATRATELPARIEAARRALTESVEAAGYLDGMAARRDDLRSLLDATKALPGAEKRLAQATTRAQEAIDRYQRAREQLLDLRQRRLDGMAAELADKLVSGEPCPVCGSPEHPEPAEVPATRVSEQDEKGAQKAEQDAQAARDAAVTARQKAEHELASLTERLGDRTAEEISTSLATVEAEYGHTARLANAQRECEAVVSALETEAESLHQQQVQAEREASTARAEQASLTEAVSVRAARLEQARGAHADVRAHRKHVLALTEALDSLISAVTEANAAEKRVAEQHESVTETVAAQGFVAVEEALSAARDDKRIAELADALQVARDREGAAKEALAAPELFGITPDLEVDVAPAEQQAMRARELREHAVTAARAAMHRDKELSDLAERLRRAWAELAPAEREYEELAALTDVINGRGQNARKMSLRSYVLAARLEEVAVAATRRLRRMSQGRYSFEHSDAAGRRGTRGGLGLDVLDDYSGQVRPAKTLSGGESFLASLSLALGLADVVAAETGGSLLDTLFIDEGFGTLDAGALDVVMDTLDELRAGGRVVGLVSHVEELRQRIPTRLRVRKSRSGSTVQVCAG</sequence>
<dbReference type="Gene3D" id="3.40.50.300">
    <property type="entry name" value="P-loop containing nucleotide triphosphate hydrolases"/>
    <property type="match status" value="2"/>
</dbReference>
<dbReference type="EMBL" id="BMMK01000023">
    <property type="protein sequence ID" value="GGM69239.1"/>
    <property type="molecule type" value="Genomic_DNA"/>
</dbReference>
<evidence type="ECO:0000256" key="4">
    <source>
        <dbReference type="SAM" id="Coils"/>
    </source>
</evidence>
<gene>
    <name evidence="7" type="primary">sbcC</name>
    <name evidence="7" type="ORF">GCM10012275_44580</name>
</gene>
<dbReference type="SUPFAM" id="SSF52540">
    <property type="entry name" value="P-loop containing nucleoside triphosphate hydrolases"/>
    <property type="match status" value="1"/>
</dbReference>
<protein>
    <recommendedName>
        <fullName evidence="3">Nuclease SbcCD subunit C</fullName>
    </recommendedName>
</protein>
<evidence type="ECO:0000256" key="2">
    <source>
        <dbReference type="ARBA" id="ARBA00011322"/>
    </source>
</evidence>
<accession>A0A8J3CHV8</accession>
<dbReference type="RefSeq" id="WP_189060350.1">
    <property type="nucleotide sequence ID" value="NZ_BMMK01000023.1"/>
</dbReference>
<evidence type="ECO:0000256" key="3">
    <source>
        <dbReference type="ARBA" id="ARBA00013368"/>
    </source>
</evidence>
<dbReference type="Pfam" id="PF13476">
    <property type="entry name" value="AAA_23"/>
    <property type="match status" value="1"/>
</dbReference>
<comment type="subunit">
    <text evidence="2">Heterodimer of SbcC and SbcD.</text>
</comment>
<dbReference type="InterPro" id="IPR038729">
    <property type="entry name" value="Rad50/SbcC_AAA"/>
</dbReference>
<dbReference type="GO" id="GO:0006302">
    <property type="term" value="P:double-strand break repair"/>
    <property type="evidence" value="ECO:0007669"/>
    <property type="project" value="InterPro"/>
</dbReference>
<dbReference type="GO" id="GO:0016887">
    <property type="term" value="F:ATP hydrolysis activity"/>
    <property type="evidence" value="ECO:0007669"/>
    <property type="project" value="InterPro"/>
</dbReference>
<dbReference type="AlphaFoldDB" id="A0A8J3CHV8"/>
<comment type="caution">
    <text evidence="7">The sequence shown here is derived from an EMBL/GenBank/DDBJ whole genome shotgun (WGS) entry which is preliminary data.</text>
</comment>
<evidence type="ECO:0000256" key="5">
    <source>
        <dbReference type="SAM" id="MobiDB-lite"/>
    </source>
</evidence>